<dbReference type="InterPro" id="IPR025361">
    <property type="entry name" value="DUF4265"/>
</dbReference>
<evidence type="ECO:0008006" key="3">
    <source>
        <dbReference type="Google" id="ProtNLM"/>
    </source>
</evidence>
<evidence type="ECO:0000313" key="2">
    <source>
        <dbReference type="Proteomes" id="UP000283619"/>
    </source>
</evidence>
<dbReference type="RefSeq" id="WP_077573054.1">
    <property type="nucleotide sequence ID" value="NZ_JARZGB010000024.1"/>
</dbReference>
<accession>A0A423NU99</accession>
<gene>
    <name evidence="1" type="ORF">BK673_28410</name>
</gene>
<comment type="caution">
    <text evidence="1">The sequence shown here is derived from an EMBL/GenBank/DDBJ whole genome shotgun (WGS) entry which is preliminary data.</text>
</comment>
<reference evidence="1 2" key="1">
    <citation type="submission" date="2016-10" db="EMBL/GenBank/DDBJ databases">
        <title>Comparative genome analysis of multiple Pseudomonas spp. focuses on biocontrol and plant growth promoting traits.</title>
        <authorList>
            <person name="Tao X.-Y."/>
            <person name="Taylor C.G."/>
        </authorList>
    </citation>
    <scope>NUCLEOTIDE SEQUENCE [LARGE SCALE GENOMIC DNA]</scope>
    <source>
        <strain evidence="1 2">36G2</strain>
    </source>
</reference>
<evidence type="ECO:0000313" key="1">
    <source>
        <dbReference type="EMBL" id="ROO01846.1"/>
    </source>
</evidence>
<proteinExistence type="predicted"/>
<name>A0A423NU99_PSEFL</name>
<dbReference type="AlphaFoldDB" id="A0A423NU99"/>
<dbReference type="Pfam" id="PF14085">
    <property type="entry name" value="DUF4265"/>
    <property type="match status" value="1"/>
</dbReference>
<dbReference type="EMBL" id="MOBZ01000025">
    <property type="protein sequence ID" value="ROO01846.1"/>
    <property type="molecule type" value="Genomic_DNA"/>
</dbReference>
<sequence length="160" mass="17908">MEDKQSPVLIQVYMADDDGAVREELLARQIGEDTYELLSSPGLAQNLARGDIVSIKDKNAPAEVLKRGGNFCIQIYADCISPEDVTALENDVIRELDGTLDGLCEGVLALAIPAKNGMEKINAFFDKFREKTGIEYYYANVYKNLDDDSDETLLYWWLDS</sequence>
<organism evidence="1 2">
    <name type="scientific">Pseudomonas fluorescens</name>
    <dbReference type="NCBI Taxonomy" id="294"/>
    <lineage>
        <taxon>Bacteria</taxon>
        <taxon>Pseudomonadati</taxon>
        <taxon>Pseudomonadota</taxon>
        <taxon>Gammaproteobacteria</taxon>
        <taxon>Pseudomonadales</taxon>
        <taxon>Pseudomonadaceae</taxon>
        <taxon>Pseudomonas</taxon>
    </lineage>
</organism>
<protein>
    <recommendedName>
        <fullName evidence="3">DUF4265 domain-containing protein</fullName>
    </recommendedName>
</protein>
<dbReference type="Proteomes" id="UP000283619">
    <property type="component" value="Unassembled WGS sequence"/>
</dbReference>